<accession>A0ABV2BQN3</accession>
<keyword evidence="2" id="KW-1185">Reference proteome</keyword>
<proteinExistence type="predicted"/>
<evidence type="ECO:0000313" key="2">
    <source>
        <dbReference type="Proteomes" id="UP001548189"/>
    </source>
</evidence>
<dbReference type="EMBL" id="JBEVCJ010000002">
    <property type="protein sequence ID" value="MET1254048.1"/>
    <property type="molecule type" value="Genomic_DNA"/>
</dbReference>
<dbReference type="InterPro" id="IPR000891">
    <property type="entry name" value="PYR_CT"/>
</dbReference>
<protein>
    <submittedName>
        <fullName evidence="1">2-isopropylmalate synthase</fullName>
        <ecNumber evidence="1">2.3.3.13</ecNumber>
    </submittedName>
</protein>
<dbReference type="SUPFAM" id="SSF51569">
    <property type="entry name" value="Aldolase"/>
    <property type="match status" value="1"/>
</dbReference>
<dbReference type="PROSITE" id="PS50991">
    <property type="entry name" value="PYR_CT"/>
    <property type="match status" value="1"/>
</dbReference>
<dbReference type="InterPro" id="IPR002034">
    <property type="entry name" value="AIPM/Hcit_synth_CS"/>
</dbReference>
<gene>
    <name evidence="1" type="ORF">ABVT43_02805</name>
</gene>
<dbReference type="Pfam" id="PF22617">
    <property type="entry name" value="HCS_D2"/>
    <property type="match status" value="1"/>
</dbReference>
<dbReference type="CDD" id="cd07940">
    <property type="entry name" value="DRE_TIM_IPMS"/>
    <property type="match status" value="1"/>
</dbReference>
<dbReference type="Gene3D" id="3.20.20.70">
    <property type="entry name" value="Aldolase class I"/>
    <property type="match status" value="1"/>
</dbReference>
<name>A0ABV2BQN3_9GAMM</name>
<dbReference type="GO" id="GO:0003852">
    <property type="term" value="F:2-isopropylmalate synthase activity"/>
    <property type="evidence" value="ECO:0007669"/>
    <property type="project" value="UniProtKB-EC"/>
</dbReference>
<dbReference type="PROSITE" id="PS00815">
    <property type="entry name" value="AIPM_HOMOCIT_SYNTH_1"/>
    <property type="match status" value="1"/>
</dbReference>
<dbReference type="EC" id="2.3.3.13" evidence="1"/>
<dbReference type="Pfam" id="PF00682">
    <property type="entry name" value="HMGL-like"/>
    <property type="match status" value="1"/>
</dbReference>
<organism evidence="1 2">
    <name type="scientific">Aliikangiella maris</name>
    <dbReference type="NCBI Taxonomy" id="3162458"/>
    <lineage>
        <taxon>Bacteria</taxon>
        <taxon>Pseudomonadati</taxon>
        <taxon>Pseudomonadota</taxon>
        <taxon>Gammaproteobacteria</taxon>
        <taxon>Oceanospirillales</taxon>
        <taxon>Pleioneaceae</taxon>
        <taxon>Aliikangiella</taxon>
    </lineage>
</organism>
<reference evidence="1 2" key="1">
    <citation type="submission" date="2024-06" db="EMBL/GenBank/DDBJ databases">
        <authorList>
            <person name="Li F."/>
        </authorList>
    </citation>
    <scope>NUCLEOTIDE SEQUENCE [LARGE SCALE GENOMIC DNA]</scope>
    <source>
        <strain evidence="1 2">GXAS 311</strain>
    </source>
</reference>
<dbReference type="PROSITE" id="PS00816">
    <property type="entry name" value="AIPM_HOMOCIT_SYNTH_2"/>
    <property type="match status" value="1"/>
</dbReference>
<dbReference type="InterPro" id="IPR050073">
    <property type="entry name" value="2-IPM_HCS-like"/>
</dbReference>
<dbReference type="NCBIfam" id="NF002086">
    <property type="entry name" value="PRK00915.1-3"/>
    <property type="match status" value="1"/>
</dbReference>
<dbReference type="InterPro" id="IPR013785">
    <property type="entry name" value="Aldolase_TIM"/>
</dbReference>
<dbReference type="Proteomes" id="UP001548189">
    <property type="component" value="Unassembled WGS sequence"/>
</dbReference>
<evidence type="ECO:0000313" key="1">
    <source>
        <dbReference type="EMBL" id="MET1254048.1"/>
    </source>
</evidence>
<dbReference type="InterPro" id="IPR054691">
    <property type="entry name" value="LeuA/HCS_post-cat"/>
</dbReference>
<dbReference type="Gene3D" id="1.10.238.260">
    <property type="match status" value="1"/>
</dbReference>
<dbReference type="PANTHER" id="PTHR10277">
    <property type="entry name" value="HOMOCITRATE SYNTHASE-RELATED"/>
    <property type="match status" value="1"/>
</dbReference>
<keyword evidence="1" id="KW-0012">Acyltransferase</keyword>
<keyword evidence="1" id="KW-0808">Transferase</keyword>
<comment type="caution">
    <text evidence="1">The sequence shown here is derived from an EMBL/GenBank/DDBJ whole genome shotgun (WGS) entry which is preliminary data.</text>
</comment>
<dbReference type="PANTHER" id="PTHR10277:SF9">
    <property type="entry name" value="2-ISOPROPYLMALATE SYNTHASE 1, CHLOROPLASTIC-RELATED"/>
    <property type="match status" value="1"/>
</dbReference>
<sequence>MMKRDPNQILIFDTTLRDGEQSPGASMTIDEKVKMAHQLNRLGVNIIEAGFPVISQGDFDAVSRIAEAVKGPTICALARCVEKDIMAAVEALKSAENKRIHVFIATSPIHMKHKLRMEPQDVIERAVESIKLAKKYFDDIEFSAEDATRSESDFLVKIFSAVIEAGATTINVPDTVGYTMPDEYARLIDKLNREVKGIDDVVISVHCHNDLGVATANSLAAIQKGARQVECTINGIGERSGNAALEEVVMSLRTRKDLYDQFTTIETTQLLNSSKMVAEITGINVQYNKAIVGKNAFAHEAGIHQHGVIAHRETYEIMRPEDIGFTGNDMVIGKHSGRHAIKQWLDNNKINLTEEQISDLSSQVKAFSDTRKHISDADIFKILEQTNMHYAKV</sequence>